<dbReference type="InterPro" id="IPR057314">
    <property type="entry name" value="PUB2-4-like_N"/>
</dbReference>
<dbReference type="InterPro" id="IPR011989">
    <property type="entry name" value="ARM-like"/>
</dbReference>
<dbReference type="GO" id="GO:0016567">
    <property type="term" value="P:protein ubiquitination"/>
    <property type="evidence" value="ECO:0007669"/>
    <property type="project" value="UniProtKB-UniPathway"/>
</dbReference>
<keyword evidence="6" id="KW-0833">Ubl conjugation pathway</keyword>
<dbReference type="InterPro" id="IPR058678">
    <property type="entry name" value="ARM_PUB"/>
</dbReference>
<evidence type="ECO:0000256" key="3">
    <source>
        <dbReference type="ARBA" id="ARBA00012483"/>
    </source>
</evidence>
<feature type="compositionally biased region" description="Basic and acidic residues" evidence="8">
    <location>
        <begin position="437"/>
        <end position="451"/>
    </location>
</feature>
<accession>A0A6V7NQI9</accession>
<evidence type="ECO:0000259" key="9">
    <source>
        <dbReference type="PROSITE" id="PS51698"/>
    </source>
</evidence>
<dbReference type="InterPro" id="IPR045210">
    <property type="entry name" value="RING-Ubox_PUB"/>
</dbReference>
<evidence type="ECO:0000256" key="4">
    <source>
        <dbReference type="ARBA" id="ARBA00022679"/>
    </source>
</evidence>
<protein>
    <recommendedName>
        <fullName evidence="3">RING-type E3 ubiquitin transferase</fullName>
        <ecNumber evidence="3">2.3.2.27</ecNumber>
    </recommendedName>
</protein>
<dbReference type="SMART" id="SM00504">
    <property type="entry name" value="Ubox"/>
    <property type="match status" value="1"/>
</dbReference>
<dbReference type="Pfam" id="PF25598">
    <property type="entry name" value="ARM_PUB"/>
    <property type="match status" value="1"/>
</dbReference>
<feature type="repeat" description="ARM" evidence="7">
    <location>
        <begin position="651"/>
        <end position="693"/>
    </location>
</feature>
<feature type="domain" description="U-box" evidence="9">
    <location>
        <begin position="305"/>
        <end position="379"/>
    </location>
</feature>
<dbReference type="CDD" id="cd16664">
    <property type="entry name" value="RING-Ubox_PUB"/>
    <property type="match status" value="1"/>
</dbReference>
<evidence type="ECO:0000256" key="2">
    <source>
        <dbReference type="ARBA" id="ARBA00004906"/>
    </source>
</evidence>
<dbReference type="PANTHER" id="PTHR23315:SF278">
    <property type="entry name" value="U-BOX DOMAIN-CONTAINING PROTEIN 3"/>
    <property type="match status" value="1"/>
</dbReference>
<dbReference type="AlphaFoldDB" id="A0A6V7NQI9"/>
<dbReference type="PROSITE" id="PS50176">
    <property type="entry name" value="ARM_REPEAT"/>
    <property type="match status" value="3"/>
</dbReference>
<dbReference type="PANTHER" id="PTHR23315">
    <property type="entry name" value="U BOX DOMAIN-CONTAINING"/>
    <property type="match status" value="1"/>
</dbReference>
<feature type="compositionally biased region" description="Polar residues" evidence="8">
    <location>
        <begin position="1"/>
        <end position="16"/>
    </location>
</feature>
<keyword evidence="4" id="KW-0808">Transferase</keyword>
<dbReference type="UniPathway" id="UPA00143"/>
<dbReference type="SUPFAM" id="SSF48371">
    <property type="entry name" value="ARM repeat"/>
    <property type="match status" value="1"/>
</dbReference>
<name>A0A6V7NQI9_ANACO</name>
<dbReference type="InterPro" id="IPR000225">
    <property type="entry name" value="Armadillo"/>
</dbReference>
<proteinExistence type="predicted"/>
<dbReference type="InterPro" id="IPR016024">
    <property type="entry name" value="ARM-type_fold"/>
</dbReference>
<dbReference type="GO" id="GO:0061630">
    <property type="term" value="F:ubiquitin protein ligase activity"/>
    <property type="evidence" value="ECO:0007669"/>
    <property type="project" value="UniProtKB-EC"/>
</dbReference>
<feature type="repeat" description="ARM" evidence="7">
    <location>
        <begin position="692"/>
        <end position="733"/>
    </location>
</feature>
<dbReference type="PROSITE" id="PS51698">
    <property type="entry name" value="U_BOX"/>
    <property type="match status" value="1"/>
</dbReference>
<evidence type="ECO:0000256" key="6">
    <source>
        <dbReference type="ARBA" id="ARBA00022786"/>
    </source>
</evidence>
<dbReference type="SUPFAM" id="SSF57850">
    <property type="entry name" value="RING/U-box"/>
    <property type="match status" value="1"/>
</dbReference>
<sequence>MAQTSRPGRFSSNQAETELGPAQPITGALESSRVDVSTPTPVQQKQLTRQLLGLPKAQFYIEVSIRNPMSGAMDRKVIGGLVNSISRLIHLVACQTGKTPVVKDFRNIVDILKLLKPILDEAFGSPIPSDEQLVKAFEELDETVNEAREFMERLPQRMSKIYSVLQSGPILLKVQRSSIVICQILNKLLQSSSFTTLLSSIQHCMQELQCAELEPVTELIENALKDLRENVIPSLEDIIKIVDTIGLASNQELLMESVALEKERLKLELKQKSEAVIMNQITDLVNHIRYCVAKLEQFGFINGIPIPSHFRCPLSLQLMLDPVIVASGQTYERSFIQKWLDNGLRVCPKTRQTLVHTELISNYTVNALIASWCEENNIKQCDSVRLDQITNPFLTNISQKDSFSGSSVKYFDCAEQQRHKISSGCVEEITAEMSKLQKSDSLEKKSSHSESESVTSVISSIGQSAKLDEKARGEVSFPSSSPLNKDIGFSSWFSPNQVYRCKSENSNNIMNLSSLCSPEFNDLTTSLHVQKLVESLKSQNPEAQTAAASELRLLTKHNTENRVLIAKCCAIVPLVSLLHSTVKTVQENAVTALLNLSIDGNNKVLIAEAGAIEPLIYVLECGTMEAKENSAAALFSLSVLDDYKVKIGRSNAIRALVNLLGSGSPRGRKDASTALFNLSICHENKARMVQAGAVKYLVELMDPSEGMADKSVALLANLSTIPEGRVAITQEGGIPLLVEIVETGSQRGKENAASALLQICLHNNRFCCLVLQEGAVPPLIALSQFGTPRAKEKAQQILSHFRSQREGLVRKVKT</sequence>
<dbReference type="FunFam" id="1.25.10.10:FF:000082">
    <property type="entry name" value="RING-type E3 ubiquitin transferase"/>
    <property type="match status" value="1"/>
</dbReference>
<dbReference type="EMBL" id="LR862141">
    <property type="protein sequence ID" value="CAD1820881.1"/>
    <property type="molecule type" value="Genomic_DNA"/>
</dbReference>
<feature type="repeat" description="ARM" evidence="7">
    <location>
        <begin position="569"/>
        <end position="611"/>
    </location>
</feature>
<evidence type="ECO:0000256" key="5">
    <source>
        <dbReference type="ARBA" id="ARBA00022737"/>
    </source>
</evidence>
<dbReference type="SMART" id="SM00185">
    <property type="entry name" value="ARM"/>
    <property type="match status" value="5"/>
</dbReference>
<dbReference type="Gene3D" id="1.25.10.10">
    <property type="entry name" value="Leucine-rich Repeat Variant"/>
    <property type="match status" value="1"/>
</dbReference>
<dbReference type="Pfam" id="PF25240">
    <property type="entry name" value="PUB2_N"/>
    <property type="match status" value="1"/>
</dbReference>
<organism evidence="10">
    <name type="scientific">Ananas comosus var. bracteatus</name>
    <name type="common">red pineapple</name>
    <dbReference type="NCBI Taxonomy" id="296719"/>
    <lineage>
        <taxon>Eukaryota</taxon>
        <taxon>Viridiplantae</taxon>
        <taxon>Streptophyta</taxon>
        <taxon>Embryophyta</taxon>
        <taxon>Tracheophyta</taxon>
        <taxon>Spermatophyta</taxon>
        <taxon>Magnoliopsida</taxon>
        <taxon>Liliopsida</taxon>
        <taxon>Poales</taxon>
        <taxon>Bromeliaceae</taxon>
        <taxon>Bromelioideae</taxon>
        <taxon>Ananas</taxon>
    </lineage>
</organism>
<dbReference type="Gene3D" id="3.30.40.10">
    <property type="entry name" value="Zinc/RING finger domain, C3HC4 (zinc finger)"/>
    <property type="match status" value="1"/>
</dbReference>
<evidence type="ECO:0000256" key="1">
    <source>
        <dbReference type="ARBA" id="ARBA00000900"/>
    </source>
</evidence>
<dbReference type="Pfam" id="PF04564">
    <property type="entry name" value="U-box"/>
    <property type="match status" value="1"/>
</dbReference>
<evidence type="ECO:0000256" key="8">
    <source>
        <dbReference type="SAM" id="MobiDB-lite"/>
    </source>
</evidence>
<dbReference type="InterPro" id="IPR003613">
    <property type="entry name" value="Ubox_domain"/>
</dbReference>
<dbReference type="EC" id="2.3.2.27" evidence="3"/>
<keyword evidence="5" id="KW-0677">Repeat</keyword>
<evidence type="ECO:0000313" key="10">
    <source>
        <dbReference type="EMBL" id="CAD1820881.1"/>
    </source>
</evidence>
<comment type="catalytic activity">
    <reaction evidence="1">
        <text>S-ubiquitinyl-[E2 ubiquitin-conjugating enzyme]-L-cysteine + [acceptor protein]-L-lysine = [E2 ubiquitin-conjugating enzyme]-L-cysteine + N(6)-ubiquitinyl-[acceptor protein]-L-lysine.</text>
        <dbReference type="EC" id="2.3.2.27"/>
    </reaction>
</comment>
<comment type="pathway">
    <text evidence="2">Protein modification; protein ubiquitination.</text>
</comment>
<feature type="region of interest" description="Disordered" evidence="8">
    <location>
        <begin position="1"/>
        <end position="22"/>
    </location>
</feature>
<dbReference type="InterPro" id="IPR013083">
    <property type="entry name" value="Znf_RING/FYVE/PHD"/>
</dbReference>
<gene>
    <name evidence="10" type="ORF">CB5_LOCUS4092</name>
</gene>
<evidence type="ECO:0000256" key="7">
    <source>
        <dbReference type="PROSITE-ProRule" id="PRU00259"/>
    </source>
</evidence>
<reference evidence="10" key="1">
    <citation type="submission" date="2020-07" db="EMBL/GenBank/DDBJ databases">
        <authorList>
            <person name="Lin J."/>
        </authorList>
    </citation>
    <scope>NUCLEOTIDE SEQUENCE</scope>
</reference>
<feature type="region of interest" description="Disordered" evidence="8">
    <location>
        <begin position="437"/>
        <end position="456"/>
    </location>
</feature>